<evidence type="ECO:0000313" key="1">
    <source>
        <dbReference type="EMBL" id="RPB37031.1"/>
    </source>
</evidence>
<organism evidence="1 2">
    <name type="scientific">Vibrio diabolicus</name>
    <dbReference type="NCBI Taxonomy" id="50719"/>
    <lineage>
        <taxon>Bacteria</taxon>
        <taxon>Pseudomonadati</taxon>
        <taxon>Pseudomonadota</taxon>
        <taxon>Gammaproteobacteria</taxon>
        <taxon>Vibrionales</taxon>
        <taxon>Vibrionaceae</taxon>
        <taxon>Vibrio</taxon>
        <taxon>Vibrio diabolicus subgroup</taxon>
    </lineage>
</organism>
<accession>A0AAX1XJE0</accession>
<name>A0AAX1XJE0_9VIBR</name>
<evidence type="ECO:0000313" key="2">
    <source>
        <dbReference type="Proteomes" id="UP000283878"/>
    </source>
</evidence>
<comment type="caution">
    <text evidence="1">The sequence shown here is derived from an EMBL/GenBank/DDBJ whole genome shotgun (WGS) entry which is preliminary data.</text>
</comment>
<sequence>MSKLVYSVGLNDVKGGYKLPSYRRWTKMLERCYKKNNGALVCNEWLAFSRFNQWYNFKAKQLASVGYDIEQLVMDKDLLAIDGLVYSPQTCVFLPPAINTFLSNCQPKKSRDKAKEFGLPQGVCIEHTAKQKPYRIKTIGRSKQTIIYFSTPEDAYCYRLHLRCKELERLLLTYKKLLKQQCAYGKLAQLTHLENMMNYETLQRLCLEAQDI</sequence>
<gene>
    <name evidence="1" type="ORF">CYQ91_16070</name>
</gene>
<reference evidence="1 2" key="1">
    <citation type="journal article" date="2018" name="AMB Express">
        <title>Occurrence and significance of pathogenicity and fitness islands in environmental vibrios.</title>
        <authorList>
            <person name="Klein S."/>
            <person name="Pipes S."/>
            <person name="Lovell C.R."/>
        </authorList>
    </citation>
    <scope>NUCLEOTIDE SEQUENCE [LARGE SCALE GENOMIC DNA]</scope>
    <source>
        <strain evidence="1 2">JBS-8-11-1</strain>
    </source>
</reference>
<dbReference type="EMBL" id="PKPZ01000014">
    <property type="protein sequence ID" value="RPB37031.1"/>
    <property type="molecule type" value="Genomic_DNA"/>
</dbReference>
<dbReference type="Proteomes" id="UP000283878">
    <property type="component" value="Unassembled WGS sequence"/>
</dbReference>
<dbReference type="RefSeq" id="WP_124008633.1">
    <property type="nucleotide sequence ID" value="NZ_PKPZ01000014.1"/>
</dbReference>
<dbReference type="AlphaFoldDB" id="A0AAX1XJE0"/>
<protein>
    <submittedName>
        <fullName evidence="1">Uncharacterized protein</fullName>
    </submittedName>
</protein>
<proteinExistence type="predicted"/>